<keyword evidence="13" id="KW-1185">Reference proteome</keyword>
<protein>
    <recommendedName>
        <fullName evidence="14">Mitochondrial carrier protein</fullName>
    </recommendedName>
</protein>
<evidence type="ECO:0000313" key="12">
    <source>
        <dbReference type="EMBL" id="CAH0372594.1"/>
    </source>
</evidence>
<reference evidence="11" key="1">
    <citation type="submission" date="2021-01" db="EMBL/GenBank/DDBJ databases">
        <authorList>
            <person name="Corre E."/>
            <person name="Pelletier E."/>
            <person name="Niang G."/>
            <person name="Scheremetjew M."/>
            <person name="Finn R."/>
            <person name="Kale V."/>
            <person name="Holt S."/>
            <person name="Cochrane G."/>
            <person name="Meng A."/>
            <person name="Brown T."/>
            <person name="Cohen L."/>
        </authorList>
    </citation>
    <scope>NUCLEOTIDE SEQUENCE</scope>
    <source>
        <strain evidence="11">CCMP1756</strain>
    </source>
</reference>
<dbReference type="AlphaFoldDB" id="A0A6U1HJ29"/>
<keyword evidence="5" id="KW-0677">Repeat</keyword>
<keyword evidence="6" id="KW-1133">Transmembrane helix</keyword>
<accession>A0A6U1HJ29</accession>
<feature type="repeat" description="Solcar" evidence="9">
    <location>
        <begin position="179"/>
        <end position="265"/>
    </location>
</feature>
<dbReference type="PROSITE" id="PS50920">
    <property type="entry name" value="SOLCAR"/>
    <property type="match status" value="1"/>
</dbReference>
<dbReference type="InterPro" id="IPR049563">
    <property type="entry name" value="TXTP-like"/>
</dbReference>
<comment type="similarity">
    <text evidence="2 10">Belongs to the mitochondrial carrier (TC 2.A.29) family.</text>
</comment>
<dbReference type="OrthoDB" id="44467at2759"/>
<keyword evidence="8 9" id="KW-0472">Membrane</keyword>
<evidence type="ECO:0000313" key="11">
    <source>
        <dbReference type="EMBL" id="CAE0693314.1"/>
    </source>
</evidence>
<evidence type="ECO:0000256" key="6">
    <source>
        <dbReference type="ARBA" id="ARBA00022989"/>
    </source>
</evidence>
<proteinExistence type="inferred from homology"/>
<dbReference type="EMBL" id="HBIW01010261">
    <property type="protein sequence ID" value="CAE0693314.1"/>
    <property type="molecule type" value="Transcribed_RNA"/>
</dbReference>
<keyword evidence="4 9" id="KW-0812">Transmembrane</keyword>
<evidence type="ECO:0000256" key="10">
    <source>
        <dbReference type="RuleBase" id="RU000488"/>
    </source>
</evidence>
<evidence type="ECO:0000256" key="9">
    <source>
        <dbReference type="PROSITE-ProRule" id="PRU00282"/>
    </source>
</evidence>
<evidence type="ECO:0000256" key="1">
    <source>
        <dbReference type="ARBA" id="ARBA00004225"/>
    </source>
</evidence>
<evidence type="ECO:0000256" key="3">
    <source>
        <dbReference type="ARBA" id="ARBA00022448"/>
    </source>
</evidence>
<name>A0A6U1HJ29_9STRA</name>
<dbReference type="InterPro" id="IPR018108">
    <property type="entry name" value="MCP_transmembrane"/>
</dbReference>
<evidence type="ECO:0008006" key="14">
    <source>
        <dbReference type="Google" id="ProtNLM"/>
    </source>
</evidence>
<evidence type="ECO:0000256" key="7">
    <source>
        <dbReference type="ARBA" id="ARBA00023128"/>
    </source>
</evidence>
<keyword evidence="3 10" id="KW-0813">Transport</keyword>
<dbReference type="InterPro" id="IPR023395">
    <property type="entry name" value="MCP_dom_sf"/>
</dbReference>
<dbReference type="EMBL" id="CAKKNE010000003">
    <property type="protein sequence ID" value="CAH0372594.1"/>
    <property type="molecule type" value="Genomic_DNA"/>
</dbReference>
<dbReference type="Pfam" id="PF00153">
    <property type="entry name" value="Mito_carr"/>
    <property type="match status" value="1"/>
</dbReference>
<dbReference type="GO" id="GO:0031966">
    <property type="term" value="C:mitochondrial membrane"/>
    <property type="evidence" value="ECO:0007669"/>
    <property type="project" value="UniProtKB-SubCell"/>
</dbReference>
<organism evidence="11">
    <name type="scientific">Pelagomonas calceolata</name>
    <dbReference type="NCBI Taxonomy" id="35677"/>
    <lineage>
        <taxon>Eukaryota</taxon>
        <taxon>Sar</taxon>
        <taxon>Stramenopiles</taxon>
        <taxon>Ochrophyta</taxon>
        <taxon>Pelagophyceae</taxon>
        <taxon>Pelagomonadales</taxon>
        <taxon>Pelagomonadaceae</taxon>
        <taxon>Pelagomonas</taxon>
    </lineage>
</organism>
<dbReference type="PANTHER" id="PTHR45788">
    <property type="entry name" value="SUCCINATE/FUMARATE MITOCHONDRIAL TRANSPORTER-RELATED"/>
    <property type="match status" value="1"/>
</dbReference>
<evidence type="ECO:0000256" key="5">
    <source>
        <dbReference type="ARBA" id="ARBA00022737"/>
    </source>
</evidence>
<gene>
    <name evidence="11" type="ORF">PCAL00307_LOCUS8750</name>
    <name evidence="12" type="ORF">PECAL_3P26030</name>
</gene>
<evidence type="ECO:0000256" key="2">
    <source>
        <dbReference type="ARBA" id="ARBA00006375"/>
    </source>
</evidence>
<reference evidence="12" key="2">
    <citation type="submission" date="2021-11" db="EMBL/GenBank/DDBJ databases">
        <authorList>
            <consortium name="Genoscope - CEA"/>
            <person name="William W."/>
        </authorList>
    </citation>
    <scope>NUCLEOTIDE SEQUENCE</scope>
</reference>
<dbReference type="GO" id="GO:0006843">
    <property type="term" value="P:mitochondrial citrate transmembrane transport"/>
    <property type="evidence" value="ECO:0007669"/>
    <property type="project" value="TreeGrafter"/>
</dbReference>
<dbReference type="GO" id="GO:0071913">
    <property type="term" value="F:citrate secondary active transmembrane transporter activity"/>
    <property type="evidence" value="ECO:0007669"/>
    <property type="project" value="TreeGrafter"/>
</dbReference>
<keyword evidence="7" id="KW-0496">Mitochondrion</keyword>
<dbReference type="SUPFAM" id="SSF103506">
    <property type="entry name" value="Mitochondrial carrier"/>
    <property type="match status" value="1"/>
</dbReference>
<evidence type="ECO:0000256" key="8">
    <source>
        <dbReference type="ARBA" id="ARBA00023136"/>
    </source>
</evidence>
<sequence length="272" mass="28618">MGDAEQALLKMSPVENAAVGVGAGTIEVIALQPILYWKNATQQGLPLSLNPRMLYRGLSTSVVNMATLTGLQFPLTGAVAKAITGGEERPLGDGEKVGAAFCGGFISGLACGPFELTMIQQQRFGGSIVGTPARLISTFGLGGMSRGLLMSCGREGIYTAGVLGTCPVFIDKFKARGFSTNQAKMGGAICAGVMSASLSHPMDTVKSCLQGDIEQKTYTSNAGTFRTLWAEGGASRFFSGYLFRTGRMILAVGIMNECKLRLSPLLFPHHFA</sequence>
<dbReference type="Gene3D" id="1.50.40.10">
    <property type="entry name" value="Mitochondrial carrier domain"/>
    <property type="match status" value="1"/>
</dbReference>
<evidence type="ECO:0000313" key="13">
    <source>
        <dbReference type="Proteomes" id="UP000789595"/>
    </source>
</evidence>
<dbReference type="Proteomes" id="UP000789595">
    <property type="component" value="Unassembled WGS sequence"/>
</dbReference>
<evidence type="ECO:0000256" key="4">
    <source>
        <dbReference type="ARBA" id="ARBA00022692"/>
    </source>
</evidence>
<comment type="subcellular location">
    <subcellularLocation>
        <location evidence="1">Mitochondrion membrane</location>
        <topology evidence="1">Multi-pass membrane protein</topology>
    </subcellularLocation>
</comment>
<dbReference type="PANTHER" id="PTHR45788:SF4">
    <property type="entry name" value="TRICARBOXYLATE TRANSPORT PROTEIN, MITOCHONDRIAL"/>
    <property type="match status" value="1"/>
</dbReference>